<dbReference type="InterPro" id="IPR014729">
    <property type="entry name" value="Rossmann-like_a/b/a_fold"/>
</dbReference>
<gene>
    <name evidence="5" type="ORF">B2A_15860</name>
</gene>
<proteinExistence type="predicted"/>
<dbReference type="EMBL" id="AUZZ01011527">
    <property type="protein sequence ID" value="EQD25955.1"/>
    <property type="molecule type" value="Genomic_DNA"/>
</dbReference>
<evidence type="ECO:0000313" key="5">
    <source>
        <dbReference type="EMBL" id="EQD25955.1"/>
    </source>
</evidence>
<dbReference type="GO" id="GO:0004817">
    <property type="term" value="F:cysteine-tRNA ligase activity"/>
    <property type="evidence" value="ECO:0007669"/>
    <property type="project" value="UniProtKB-EC"/>
</dbReference>
<sequence>MRPVRIYDTLTREVRRFQPRTPPRVGLFVCGLTPYDEAHIGHGRVAVVFDTVARALARWGYRVFYVQNVTNIDDKLLRRAAELGAEPLGLAETHFRSWARSMEQLGV</sequence>
<dbReference type="GO" id="GO:0006423">
    <property type="term" value="P:cysteinyl-tRNA aminoacylation"/>
    <property type="evidence" value="ECO:0007669"/>
    <property type="project" value="TreeGrafter"/>
</dbReference>
<protein>
    <submittedName>
        <fullName evidence="5">Cysteinyl-tRNA synthetase</fullName>
        <ecNumber evidence="5">6.1.1.16</ecNumber>
    </submittedName>
</protein>
<evidence type="ECO:0000256" key="3">
    <source>
        <dbReference type="ARBA" id="ARBA00022840"/>
    </source>
</evidence>
<dbReference type="PANTHER" id="PTHR10890:SF3">
    <property type="entry name" value="CYSTEINE--TRNA LIGASE, CYTOPLASMIC"/>
    <property type="match status" value="1"/>
</dbReference>
<evidence type="ECO:0000256" key="2">
    <source>
        <dbReference type="ARBA" id="ARBA00022741"/>
    </source>
</evidence>
<name>T0Z853_9ZZZZ</name>
<dbReference type="GO" id="GO:0005524">
    <property type="term" value="F:ATP binding"/>
    <property type="evidence" value="ECO:0007669"/>
    <property type="project" value="UniProtKB-KW"/>
</dbReference>
<dbReference type="InterPro" id="IPR024909">
    <property type="entry name" value="Cys-tRNA/MSH_ligase"/>
</dbReference>
<organism evidence="5">
    <name type="scientific">mine drainage metagenome</name>
    <dbReference type="NCBI Taxonomy" id="410659"/>
    <lineage>
        <taxon>unclassified sequences</taxon>
        <taxon>metagenomes</taxon>
        <taxon>ecological metagenomes</taxon>
    </lineage>
</organism>
<dbReference type="SUPFAM" id="SSF52374">
    <property type="entry name" value="Nucleotidylyl transferase"/>
    <property type="match status" value="1"/>
</dbReference>
<keyword evidence="3" id="KW-0067">ATP-binding</keyword>
<dbReference type="Pfam" id="PF01406">
    <property type="entry name" value="tRNA-synt_1e"/>
    <property type="match status" value="1"/>
</dbReference>
<accession>T0Z853</accession>
<keyword evidence="5" id="KW-0030">Aminoacyl-tRNA synthetase</keyword>
<dbReference type="InterPro" id="IPR032678">
    <property type="entry name" value="tRNA-synt_1_cat_dom"/>
</dbReference>
<evidence type="ECO:0000256" key="1">
    <source>
        <dbReference type="ARBA" id="ARBA00022598"/>
    </source>
</evidence>
<feature type="non-terminal residue" evidence="5">
    <location>
        <position position="107"/>
    </location>
</feature>
<dbReference type="EC" id="6.1.1.16" evidence="5"/>
<evidence type="ECO:0000259" key="4">
    <source>
        <dbReference type="Pfam" id="PF01406"/>
    </source>
</evidence>
<keyword evidence="1 5" id="KW-0436">Ligase</keyword>
<dbReference type="AlphaFoldDB" id="T0Z853"/>
<reference evidence="5" key="1">
    <citation type="submission" date="2013-08" db="EMBL/GenBank/DDBJ databases">
        <authorList>
            <person name="Mendez C."/>
            <person name="Richter M."/>
            <person name="Ferrer M."/>
            <person name="Sanchez J."/>
        </authorList>
    </citation>
    <scope>NUCLEOTIDE SEQUENCE</scope>
</reference>
<dbReference type="Gene3D" id="3.40.50.620">
    <property type="entry name" value="HUPs"/>
    <property type="match status" value="1"/>
</dbReference>
<feature type="domain" description="tRNA synthetases class I catalytic" evidence="4">
    <location>
        <begin position="18"/>
        <end position="107"/>
    </location>
</feature>
<reference evidence="5" key="2">
    <citation type="journal article" date="2014" name="ISME J.">
        <title>Microbial stratification in low pH oxic and suboxic macroscopic growths along an acid mine drainage.</title>
        <authorList>
            <person name="Mendez-Garcia C."/>
            <person name="Mesa V."/>
            <person name="Sprenger R.R."/>
            <person name="Richter M."/>
            <person name="Diez M.S."/>
            <person name="Solano J."/>
            <person name="Bargiela R."/>
            <person name="Golyshina O.V."/>
            <person name="Manteca A."/>
            <person name="Ramos J.L."/>
            <person name="Gallego J.R."/>
            <person name="Llorente I."/>
            <person name="Martins Dos Santos V.A."/>
            <person name="Jensen O.N."/>
            <person name="Pelaez A.I."/>
            <person name="Sanchez J."/>
            <person name="Ferrer M."/>
        </authorList>
    </citation>
    <scope>NUCLEOTIDE SEQUENCE</scope>
</reference>
<dbReference type="PANTHER" id="PTHR10890">
    <property type="entry name" value="CYSTEINYL-TRNA SYNTHETASE"/>
    <property type="match status" value="1"/>
</dbReference>
<dbReference type="GO" id="GO:0005829">
    <property type="term" value="C:cytosol"/>
    <property type="evidence" value="ECO:0007669"/>
    <property type="project" value="TreeGrafter"/>
</dbReference>
<comment type="caution">
    <text evidence="5">The sequence shown here is derived from an EMBL/GenBank/DDBJ whole genome shotgun (WGS) entry which is preliminary data.</text>
</comment>
<keyword evidence="2" id="KW-0547">Nucleotide-binding</keyword>